<evidence type="ECO:0000256" key="1">
    <source>
        <dbReference type="SAM" id="MobiDB-lite"/>
    </source>
</evidence>
<protein>
    <submittedName>
        <fullName evidence="3">Uncharacterized protein</fullName>
    </submittedName>
</protein>
<name>A0A9W7ZPY3_9FUNG</name>
<dbReference type="EMBL" id="JANBPT010002091">
    <property type="protein sequence ID" value="KAJ1903756.1"/>
    <property type="molecule type" value="Genomic_DNA"/>
</dbReference>
<keyword evidence="2" id="KW-0732">Signal</keyword>
<reference evidence="3" key="1">
    <citation type="submission" date="2022-07" db="EMBL/GenBank/DDBJ databases">
        <title>Phylogenomic reconstructions and comparative analyses of Kickxellomycotina fungi.</title>
        <authorList>
            <person name="Reynolds N.K."/>
            <person name="Stajich J.E."/>
            <person name="Barry K."/>
            <person name="Grigoriev I.V."/>
            <person name="Crous P."/>
            <person name="Smith M.E."/>
        </authorList>
    </citation>
    <scope>NUCLEOTIDE SEQUENCE</scope>
    <source>
        <strain evidence="3">RSA 861</strain>
    </source>
</reference>
<feature type="region of interest" description="Disordered" evidence="1">
    <location>
        <begin position="31"/>
        <end position="53"/>
    </location>
</feature>
<comment type="caution">
    <text evidence="3">The sequence shown here is derived from an EMBL/GenBank/DDBJ whole genome shotgun (WGS) entry which is preliminary data.</text>
</comment>
<feature type="chain" id="PRO_5040816104" evidence="2">
    <location>
        <begin position="23"/>
        <end position="154"/>
    </location>
</feature>
<evidence type="ECO:0000313" key="3">
    <source>
        <dbReference type="EMBL" id="KAJ1903756.1"/>
    </source>
</evidence>
<evidence type="ECO:0000256" key="2">
    <source>
        <dbReference type="SAM" id="SignalP"/>
    </source>
</evidence>
<organism evidence="3 4">
    <name type="scientific">Tieghemiomyces parasiticus</name>
    <dbReference type="NCBI Taxonomy" id="78921"/>
    <lineage>
        <taxon>Eukaryota</taxon>
        <taxon>Fungi</taxon>
        <taxon>Fungi incertae sedis</taxon>
        <taxon>Zoopagomycota</taxon>
        <taxon>Kickxellomycotina</taxon>
        <taxon>Dimargaritomycetes</taxon>
        <taxon>Dimargaritales</taxon>
        <taxon>Dimargaritaceae</taxon>
        <taxon>Tieghemiomyces</taxon>
    </lineage>
</organism>
<dbReference type="Proteomes" id="UP001150569">
    <property type="component" value="Unassembled WGS sequence"/>
</dbReference>
<proteinExistence type="predicted"/>
<feature type="non-terminal residue" evidence="3">
    <location>
        <position position="154"/>
    </location>
</feature>
<feature type="signal peptide" evidence="2">
    <location>
        <begin position="1"/>
        <end position="22"/>
    </location>
</feature>
<keyword evidence="4" id="KW-1185">Reference proteome</keyword>
<sequence>MRARATCLAVFLASSAVLAVTASTPKYCDKLHQSVPRPRGNQDGGEGYSQQLQPFLPAQDFDEDLGTTVSEALRILEKEFASANGHRLLSAFSKKNTAQASQYFLSDTAAGNDDAFTIRIPPKGSSELPVVAPSNDEYWSSPDTTPAAKHSLWK</sequence>
<accession>A0A9W7ZPY3</accession>
<evidence type="ECO:0000313" key="4">
    <source>
        <dbReference type="Proteomes" id="UP001150569"/>
    </source>
</evidence>
<dbReference type="AlphaFoldDB" id="A0A9W7ZPY3"/>
<feature type="region of interest" description="Disordered" evidence="1">
    <location>
        <begin position="122"/>
        <end position="154"/>
    </location>
</feature>
<gene>
    <name evidence="3" type="ORF">IWQ60_012541</name>
</gene>